<evidence type="ECO:0000256" key="3">
    <source>
        <dbReference type="ARBA" id="ARBA00022679"/>
    </source>
</evidence>
<dbReference type="GO" id="GO:0032259">
    <property type="term" value="P:methylation"/>
    <property type="evidence" value="ECO:0007669"/>
    <property type="project" value="UniProtKB-KW"/>
</dbReference>
<reference evidence="5 7" key="1">
    <citation type="journal article" date="2008" name="Science">
        <title>The Physcomitrella genome reveals evolutionary insights into the conquest of land by plants.</title>
        <authorList>
            <person name="Rensing S."/>
            <person name="Lang D."/>
            <person name="Zimmer A."/>
            <person name="Terry A."/>
            <person name="Salamov A."/>
            <person name="Shapiro H."/>
            <person name="Nishiyama T."/>
            <person name="Perroud P.-F."/>
            <person name="Lindquist E."/>
            <person name="Kamisugi Y."/>
            <person name="Tanahashi T."/>
            <person name="Sakakibara K."/>
            <person name="Fujita T."/>
            <person name="Oishi K."/>
            <person name="Shin-I T."/>
            <person name="Kuroki Y."/>
            <person name="Toyoda A."/>
            <person name="Suzuki Y."/>
            <person name="Hashimoto A."/>
            <person name="Yamaguchi K."/>
            <person name="Sugano A."/>
            <person name="Kohara Y."/>
            <person name="Fujiyama A."/>
            <person name="Anterola A."/>
            <person name="Aoki S."/>
            <person name="Ashton N."/>
            <person name="Barbazuk W.B."/>
            <person name="Barker E."/>
            <person name="Bennetzen J."/>
            <person name="Bezanilla M."/>
            <person name="Blankenship R."/>
            <person name="Cho S.H."/>
            <person name="Dutcher S."/>
            <person name="Estelle M."/>
            <person name="Fawcett J.A."/>
            <person name="Gundlach H."/>
            <person name="Hanada K."/>
            <person name="Heyl A."/>
            <person name="Hicks K.A."/>
            <person name="Hugh J."/>
            <person name="Lohr M."/>
            <person name="Mayer K."/>
            <person name="Melkozernov A."/>
            <person name="Murata T."/>
            <person name="Nelson D."/>
            <person name="Pils B."/>
            <person name="Prigge M."/>
            <person name="Reiss B."/>
            <person name="Renner T."/>
            <person name="Rombauts S."/>
            <person name="Rushton P."/>
            <person name="Sanderfoot A."/>
            <person name="Schween G."/>
            <person name="Shiu S.-H."/>
            <person name="Stueber K."/>
            <person name="Theodoulou F.L."/>
            <person name="Tu H."/>
            <person name="Van de Peer Y."/>
            <person name="Verrier P.J."/>
            <person name="Waters E."/>
            <person name="Wood A."/>
            <person name="Yang L."/>
            <person name="Cove D."/>
            <person name="Cuming A."/>
            <person name="Hasebe M."/>
            <person name="Lucas S."/>
            <person name="Mishler D.B."/>
            <person name="Reski R."/>
            <person name="Grigoriev I."/>
            <person name="Quatrano R.S."/>
            <person name="Boore J.L."/>
        </authorList>
    </citation>
    <scope>NUCLEOTIDE SEQUENCE [LARGE SCALE GENOMIC DNA]</scope>
    <source>
        <strain evidence="6 7">cv. Gransden 2004</strain>
    </source>
</reference>
<feature type="region of interest" description="Disordered" evidence="4">
    <location>
        <begin position="223"/>
        <end position="261"/>
    </location>
</feature>
<dbReference type="AlphaFoldDB" id="A0A2K1IC89"/>
<dbReference type="GO" id="GO:0008173">
    <property type="term" value="F:RNA methyltransferase activity"/>
    <property type="evidence" value="ECO:0007669"/>
    <property type="project" value="UniProtKB-ARBA"/>
</dbReference>
<dbReference type="FunCoup" id="A0A2K1IC89">
    <property type="interactions" value="3931"/>
</dbReference>
<dbReference type="RefSeq" id="XP_024366183.1">
    <property type="nucleotide sequence ID" value="XM_024510415.2"/>
</dbReference>
<dbReference type="KEGG" id="ppp:112277734"/>
<dbReference type="GeneID" id="112277734"/>
<keyword evidence="2" id="KW-0489">Methyltransferase</keyword>
<evidence type="ECO:0000256" key="1">
    <source>
        <dbReference type="ARBA" id="ARBA00009725"/>
    </source>
</evidence>
<dbReference type="EnsemblPlants" id="Pp3c26_7960V3.1">
    <property type="protein sequence ID" value="PAC:32916923.CDS.1"/>
    <property type="gene ID" value="Pp3c26_7960"/>
</dbReference>
<evidence type="ECO:0000313" key="7">
    <source>
        <dbReference type="Proteomes" id="UP000006727"/>
    </source>
</evidence>
<feature type="compositionally biased region" description="Polar residues" evidence="4">
    <location>
        <begin position="227"/>
        <end position="237"/>
    </location>
</feature>
<dbReference type="STRING" id="3218.A0A2K1IC89"/>
<dbReference type="Gramene" id="Pp3c26_7960V3.2">
    <property type="protein sequence ID" value="PAC:32916924.CDS.1"/>
    <property type="gene ID" value="Pp3c26_7960"/>
</dbReference>
<dbReference type="Proteomes" id="UP000006727">
    <property type="component" value="Chromosome 26"/>
</dbReference>
<dbReference type="EMBL" id="ABEU02000026">
    <property type="protein sequence ID" value="PNR26892.1"/>
    <property type="molecule type" value="Genomic_DNA"/>
</dbReference>
<dbReference type="InterPro" id="IPR029063">
    <property type="entry name" value="SAM-dependent_MTases_sf"/>
</dbReference>
<dbReference type="Pfam" id="PF13489">
    <property type="entry name" value="Methyltransf_23"/>
    <property type="match status" value="1"/>
</dbReference>
<comment type="similarity">
    <text evidence="1">Belongs to the methyltransferase superfamily. METL family.</text>
</comment>
<dbReference type="PANTHER" id="PTHR22809">
    <property type="entry name" value="METHYLTRANSFERASE-RELATED"/>
    <property type="match status" value="1"/>
</dbReference>
<name>A0A2K1IC89_PHYPA</name>
<evidence type="ECO:0000256" key="2">
    <source>
        <dbReference type="ARBA" id="ARBA00022603"/>
    </source>
</evidence>
<protein>
    <recommendedName>
        <fullName evidence="8">Methyltransferase-like protein</fullName>
    </recommendedName>
</protein>
<accession>A0A2K1IC89</accession>
<dbReference type="InterPro" id="IPR026113">
    <property type="entry name" value="METTL2/6/8-like"/>
</dbReference>
<evidence type="ECO:0000313" key="5">
    <source>
        <dbReference type="EMBL" id="PNR26892.1"/>
    </source>
</evidence>
<organism evidence="5">
    <name type="scientific">Physcomitrium patens</name>
    <name type="common">Spreading-leaved earth moss</name>
    <name type="synonym">Physcomitrella patens</name>
    <dbReference type="NCBI Taxonomy" id="3218"/>
    <lineage>
        <taxon>Eukaryota</taxon>
        <taxon>Viridiplantae</taxon>
        <taxon>Streptophyta</taxon>
        <taxon>Embryophyta</taxon>
        <taxon>Bryophyta</taxon>
        <taxon>Bryophytina</taxon>
        <taxon>Bryopsida</taxon>
        <taxon>Funariidae</taxon>
        <taxon>Funariales</taxon>
        <taxon>Funariaceae</taxon>
        <taxon>Physcomitrium</taxon>
    </lineage>
</organism>
<dbReference type="PANTHER" id="PTHR22809:SF14">
    <property type="entry name" value="TRNA N(3)-METHYLCYTIDINE METHYLTRANSFERASE"/>
    <property type="match status" value="1"/>
</dbReference>
<sequence length="397" mass="43941">MEGIDEESSSAGAYYSQDFEWEALRDEIKRMLEASDQHDHLNVDLRESLLASKEECSPPSVLGTVEEGLNICGNREEGLNICGNREEGLNICGNREESPSTSTSWETFHSRHSRNLFFKERRYLTKEFPDLCQPGKSLLVLEVGCGTGSSVIPIIRANKQATVFACDCSPAALRKAAEVVTGAGESSASSFYPFLCDISTSKLPDFLRCSACRQKYHQSKEIGAEANGTSESQNHFSSKGIENGAGTNASHSGGGGGSGLRSLHSHPSVDCCIEGLDIVTMIFTLSAIPVEKMAHVLSECFEVLKPGGLLLFRDYGLYDMTMLRFAPRQHISSCLYQREDGTLSYFFSLEVVRSLFTQAGFVEQELEYCCVLLTNRRKQVPMKRVWVHAKFHKPIQV</sequence>
<proteinExistence type="inferred from homology"/>
<keyword evidence="3" id="KW-0808">Transferase</keyword>
<dbReference type="SUPFAM" id="SSF53335">
    <property type="entry name" value="S-adenosyl-L-methionine-dependent methyltransferases"/>
    <property type="match status" value="1"/>
</dbReference>
<dbReference type="EnsemblPlants" id="Pp3c26_7960V3.2">
    <property type="protein sequence ID" value="PAC:32916924.CDS.1"/>
    <property type="gene ID" value="Pp3c26_7960"/>
</dbReference>
<evidence type="ECO:0000256" key="4">
    <source>
        <dbReference type="SAM" id="MobiDB-lite"/>
    </source>
</evidence>
<dbReference type="Gene3D" id="3.40.50.150">
    <property type="entry name" value="Vaccinia Virus protein VP39"/>
    <property type="match status" value="2"/>
</dbReference>
<evidence type="ECO:0008006" key="8">
    <source>
        <dbReference type="Google" id="ProtNLM"/>
    </source>
</evidence>
<dbReference type="OMA" id="KLHANDF"/>
<evidence type="ECO:0000313" key="6">
    <source>
        <dbReference type="EnsemblPlants" id="PAC:32916923.CDS.1"/>
    </source>
</evidence>
<dbReference type="PaxDb" id="3218-PP1S217_69V6.1"/>
<dbReference type="CDD" id="cd02440">
    <property type="entry name" value="AdoMet_MTases"/>
    <property type="match status" value="1"/>
</dbReference>
<keyword evidence="7" id="KW-1185">Reference proteome</keyword>
<dbReference type="OrthoDB" id="417697at2759"/>
<dbReference type="Gramene" id="Pp3c26_7960V3.1">
    <property type="protein sequence ID" value="PAC:32916923.CDS.1"/>
    <property type="gene ID" value="Pp3c26_7960"/>
</dbReference>
<gene>
    <name evidence="6" type="primary">LOC112277734</name>
    <name evidence="5" type="ORF">PHYPA_030373</name>
</gene>
<dbReference type="GO" id="GO:0008757">
    <property type="term" value="F:S-adenosylmethionine-dependent methyltransferase activity"/>
    <property type="evidence" value="ECO:0007669"/>
    <property type="project" value="UniProtKB-ARBA"/>
</dbReference>
<reference evidence="5 7" key="2">
    <citation type="journal article" date="2018" name="Plant J.">
        <title>The Physcomitrella patens chromosome-scale assembly reveals moss genome structure and evolution.</title>
        <authorList>
            <person name="Lang D."/>
            <person name="Ullrich K.K."/>
            <person name="Murat F."/>
            <person name="Fuchs J."/>
            <person name="Jenkins J."/>
            <person name="Haas F.B."/>
            <person name="Piednoel M."/>
            <person name="Gundlach H."/>
            <person name="Van Bel M."/>
            <person name="Meyberg R."/>
            <person name="Vives C."/>
            <person name="Morata J."/>
            <person name="Symeonidi A."/>
            <person name="Hiss M."/>
            <person name="Muchero W."/>
            <person name="Kamisugi Y."/>
            <person name="Saleh O."/>
            <person name="Blanc G."/>
            <person name="Decker E.L."/>
            <person name="van Gessel N."/>
            <person name="Grimwood J."/>
            <person name="Hayes R.D."/>
            <person name="Graham S.W."/>
            <person name="Gunter L.E."/>
            <person name="McDaniel S.F."/>
            <person name="Hoernstein S.N.W."/>
            <person name="Larsson A."/>
            <person name="Li F.W."/>
            <person name="Perroud P.F."/>
            <person name="Phillips J."/>
            <person name="Ranjan P."/>
            <person name="Rokshar D.S."/>
            <person name="Rothfels C.J."/>
            <person name="Schneider L."/>
            <person name="Shu S."/>
            <person name="Stevenson D.W."/>
            <person name="Thummler F."/>
            <person name="Tillich M."/>
            <person name="Villarreal Aguilar J.C."/>
            <person name="Widiez T."/>
            <person name="Wong G.K."/>
            <person name="Wymore A."/>
            <person name="Zhang Y."/>
            <person name="Zimmer A.D."/>
            <person name="Quatrano R.S."/>
            <person name="Mayer K.F.X."/>
            <person name="Goodstein D."/>
            <person name="Casacuberta J.M."/>
            <person name="Vandepoele K."/>
            <person name="Reski R."/>
            <person name="Cuming A.C."/>
            <person name="Tuskan G.A."/>
            <person name="Maumus F."/>
            <person name="Salse J."/>
            <person name="Schmutz J."/>
            <person name="Rensing S.A."/>
        </authorList>
    </citation>
    <scope>NUCLEOTIDE SEQUENCE [LARGE SCALE GENOMIC DNA]</scope>
    <source>
        <strain evidence="6 7">cv. Gransden 2004</strain>
    </source>
</reference>
<reference evidence="6" key="3">
    <citation type="submission" date="2020-12" db="UniProtKB">
        <authorList>
            <consortium name="EnsemblPlants"/>
        </authorList>
    </citation>
    <scope>IDENTIFICATION</scope>
</reference>